<accession>A0A1Y2IQ37</accession>
<sequence length="509" mass="56536">MAAVKVISISHSAVLREREMSHEMLPSVARAAPESMSSIHRLRLPQRLHLRPPSHLFGTAVNNIRKKANMTYVNKRVPDADQYFPLNEPSIGTAYSEEVYPQNAQLPELFKPLTLRGVTFKNRIFVSPMCQYSSDNGHATDWHLVHIGGFATRGFGAICMEATSVVPEGRISPEDAGLWTDSQIPPLKRIVNFAHAHGAKIGIQLAHAGRKASTYAPWVRNRAAPAYVAGKDEGGWPDAVYGPSEIPFAPTFPKPKALTEEQLEDLLDAWAKAAERSKEIGYDFIEIHAAHGYLLHEFVSPLSNVRTDKFGGSLENRLRYPLQVVEKVRAVWDKPLFVRISATDWAEGPEQDPATGEWRYWGIEQSKVFAGELKKLGVDLIDCSTGGNYVHQKIPVAPGYQVPFAEALKKAHPEVTVGSVGLITEPEQAESYLRDGKADVVFLAREAMRNPHWPIYAAQKLGVAVKPANQYERGWTEMLTPTRPGESSDLRGAEQGTEKEQLEQKPQSK</sequence>
<evidence type="ECO:0000259" key="7">
    <source>
        <dbReference type="Pfam" id="PF00724"/>
    </source>
</evidence>
<reference evidence="8 9" key="1">
    <citation type="journal article" date="2015" name="Biotechnol. Biofuels">
        <title>Enhanced degradation of softwood versus hardwood by the white-rot fungus Pycnoporus coccineus.</title>
        <authorList>
            <person name="Couturier M."/>
            <person name="Navarro D."/>
            <person name="Chevret D."/>
            <person name="Henrissat B."/>
            <person name="Piumi F."/>
            <person name="Ruiz-Duenas F.J."/>
            <person name="Martinez A.T."/>
            <person name="Grigoriev I.V."/>
            <person name="Riley R."/>
            <person name="Lipzen A."/>
            <person name="Berrin J.G."/>
            <person name="Master E.R."/>
            <person name="Rosso M.N."/>
        </authorList>
    </citation>
    <scope>NUCLEOTIDE SEQUENCE [LARGE SCALE GENOMIC DNA]</scope>
    <source>
        <strain evidence="8 9">BRFM310</strain>
    </source>
</reference>
<dbReference type="STRING" id="1353009.A0A1Y2IQ37"/>
<dbReference type="PANTHER" id="PTHR43303:SF4">
    <property type="entry name" value="NADPH DEHYDROGENASE C23G7.10C-RELATED"/>
    <property type="match status" value="1"/>
</dbReference>
<feature type="domain" description="NADH:flavin oxidoreductase/NADH oxidase N-terminal" evidence="7">
    <location>
        <begin position="108"/>
        <end position="460"/>
    </location>
</feature>
<feature type="compositionally biased region" description="Basic and acidic residues" evidence="6">
    <location>
        <begin position="486"/>
        <end position="503"/>
    </location>
</feature>
<evidence type="ECO:0000256" key="2">
    <source>
        <dbReference type="ARBA" id="ARBA00022630"/>
    </source>
</evidence>
<dbReference type="InterPro" id="IPR013785">
    <property type="entry name" value="Aldolase_TIM"/>
</dbReference>
<keyword evidence="4" id="KW-0521">NADP</keyword>
<keyword evidence="3" id="KW-0288">FMN</keyword>
<keyword evidence="5" id="KW-0560">Oxidoreductase</keyword>
<dbReference type="InterPro" id="IPR044152">
    <property type="entry name" value="YqjM-like"/>
</dbReference>
<dbReference type="EMBL" id="KZ084101">
    <property type="protein sequence ID" value="OSD03239.1"/>
    <property type="molecule type" value="Genomic_DNA"/>
</dbReference>
<organism evidence="8 9">
    <name type="scientific">Trametes coccinea (strain BRFM310)</name>
    <name type="common">Pycnoporus coccineus</name>
    <dbReference type="NCBI Taxonomy" id="1353009"/>
    <lineage>
        <taxon>Eukaryota</taxon>
        <taxon>Fungi</taxon>
        <taxon>Dikarya</taxon>
        <taxon>Basidiomycota</taxon>
        <taxon>Agaricomycotina</taxon>
        <taxon>Agaricomycetes</taxon>
        <taxon>Polyporales</taxon>
        <taxon>Polyporaceae</taxon>
        <taxon>Trametes</taxon>
    </lineage>
</organism>
<keyword evidence="2" id="KW-0285">Flavoprotein</keyword>
<comment type="cofactor">
    <cofactor evidence="1">
        <name>FMN</name>
        <dbReference type="ChEBI" id="CHEBI:58210"/>
    </cofactor>
</comment>
<dbReference type="Proteomes" id="UP000193067">
    <property type="component" value="Unassembled WGS sequence"/>
</dbReference>
<evidence type="ECO:0000256" key="5">
    <source>
        <dbReference type="ARBA" id="ARBA00023002"/>
    </source>
</evidence>
<proteinExistence type="predicted"/>
<name>A0A1Y2IQ37_TRAC3</name>
<dbReference type="GO" id="GO:0003959">
    <property type="term" value="F:NADPH dehydrogenase activity"/>
    <property type="evidence" value="ECO:0007669"/>
    <property type="project" value="InterPro"/>
</dbReference>
<gene>
    <name evidence="8" type="ORF">PYCCODRAFT_1434656</name>
</gene>
<dbReference type="PANTHER" id="PTHR43303">
    <property type="entry name" value="NADPH DEHYDROGENASE C23G7.10C-RELATED"/>
    <property type="match status" value="1"/>
</dbReference>
<keyword evidence="9" id="KW-1185">Reference proteome</keyword>
<evidence type="ECO:0000256" key="6">
    <source>
        <dbReference type="SAM" id="MobiDB-lite"/>
    </source>
</evidence>
<dbReference type="OrthoDB" id="72788at2759"/>
<dbReference type="GO" id="GO:0010181">
    <property type="term" value="F:FMN binding"/>
    <property type="evidence" value="ECO:0007669"/>
    <property type="project" value="InterPro"/>
</dbReference>
<evidence type="ECO:0000313" key="8">
    <source>
        <dbReference type="EMBL" id="OSD03239.1"/>
    </source>
</evidence>
<dbReference type="Pfam" id="PF00724">
    <property type="entry name" value="Oxidored_FMN"/>
    <property type="match status" value="1"/>
</dbReference>
<dbReference type="CDD" id="cd02932">
    <property type="entry name" value="OYE_YqiM_FMN"/>
    <property type="match status" value="1"/>
</dbReference>
<feature type="region of interest" description="Disordered" evidence="6">
    <location>
        <begin position="475"/>
        <end position="509"/>
    </location>
</feature>
<dbReference type="Gene3D" id="3.20.20.70">
    <property type="entry name" value="Aldolase class I"/>
    <property type="match status" value="1"/>
</dbReference>
<evidence type="ECO:0000256" key="3">
    <source>
        <dbReference type="ARBA" id="ARBA00022643"/>
    </source>
</evidence>
<dbReference type="InterPro" id="IPR001155">
    <property type="entry name" value="OxRdtase_FMN_N"/>
</dbReference>
<evidence type="ECO:0000313" key="9">
    <source>
        <dbReference type="Proteomes" id="UP000193067"/>
    </source>
</evidence>
<dbReference type="AlphaFoldDB" id="A0A1Y2IQ37"/>
<dbReference type="GO" id="GO:0050661">
    <property type="term" value="F:NADP binding"/>
    <property type="evidence" value="ECO:0007669"/>
    <property type="project" value="InterPro"/>
</dbReference>
<dbReference type="SUPFAM" id="SSF51395">
    <property type="entry name" value="FMN-linked oxidoreductases"/>
    <property type="match status" value="1"/>
</dbReference>
<protein>
    <submittedName>
        <fullName evidence="8">FMN-linked oxidoreductase</fullName>
    </submittedName>
</protein>
<evidence type="ECO:0000256" key="4">
    <source>
        <dbReference type="ARBA" id="ARBA00022857"/>
    </source>
</evidence>
<evidence type="ECO:0000256" key="1">
    <source>
        <dbReference type="ARBA" id="ARBA00001917"/>
    </source>
</evidence>